<keyword evidence="4" id="KW-0560">Oxidoreductase</keyword>
<evidence type="ECO:0000256" key="4">
    <source>
        <dbReference type="ARBA" id="ARBA00023002"/>
    </source>
</evidence>
<evidence type="ECO:0000256" key="5">
    <source>
        <dbReference type="ARBA" id="ARBA00023157"/>
    </source>
</evidence>
<dbReference type="EMBL" id="AUZY01009313">
    <property type="protein sequence ID" value="EQD42323.1"/>
    <property type="molecule type" value="Genomic_DNA"/>
</dbReference>
<evidence type="ECO:0000313" key="12">
    <source>
        <dbReference type="EMBL" id="EQD67541.1"/>
    </source>
</evidence>
<comment type="caution">
    <text evidence="12">The sequence shown here is derived from an EMBL/GenBank/DDBJ whole genome shotgun (WGS) entry which is preliminary data.</text>
</comment>
<dbReference type="SUPFAM" id="SSF52833">
    <property type="entry name" value="Thioredoxin-like"/>
    <property type="match status" value="1"/>
</dbReference>
<dbReference type="GO" id="GO:0008379">
    <property type="term" value="F:thioredoxin peroxidase activity"/>
    <property type="evidence" value="ECO:0007669"/>
    <property type="project" value="TreeGrafter"/>
</dbReference>
<dbReference type="InterPro" id="IPR000866">
    <property type="entry name" value="AhpC/TSA"/>
</dbReference>
<evidence type="ECO:0000259" key="10">
    <source>
        <dbReference type="PROSITE" id="PS51352"/>
    </source>
</evidence>
<organism evidence="12">
    <name type="scientific">mine drainage metagenome</name>
    <dbReference type="NCBI Taxonomy" id="410659"/>
    <lineage>
        <taxon>unclassified sequences</taxon>
        <taxon>metagenomes</taxon>
        <taxon>ecological metagenomes</taxon>
    </lineage>
</organism>
<dbReference type="PANTHER" id="PTHR42801:SF4">
    <property type="entry name" value="AHPC_TSA FAMILY PROTEIN"/>
    <property type="match status" value="1"/>
</dbReference>
<reference evidence="12" key="1">
    <citation type="submission" date="2013-08" db="EMBL/GenBank/DDBJ databases">
        <authorList>
            <person name="Mendez C."/>
            <person name="Richter M."/>
            <person name="Ferrer M."/>
            <person name="Sanchez J."/>
        </authorList>
    </citation>
    <scope>NUCLEOTIDE SEQUENCE</scope>
</reference>
<comment type="similarity">
    <text evidence="8">Belongs to the peroxiredoxin family. BCP/PrxQ subfamily.</text>
</comment>
<evidence type="ECO:0000256" key="1">
    <source>
        <dbReference type="ARBA" id="ARBA00013017"/>
    </source>
</evidence>
<reference evidence="12" key="2">
    <citation type="journal article" date="2014" name="ISME J.">
        <title>Microbial stratification in low pH oxic and suboxic macroscopic growths along an acid mine drainage.</title>
        <authorList>
            <person name="Mendez-Garcia C."/>
            <person name="Mesa V."/>
            <person name="Sprenger R.R."/>
            <person name="Richter M."/>
            <person name="Diez M.S."/>
            <person name="Solano J."/>
            <person name="Bargiela R."/>
            <person name="Golyshina O.V."/>
            <person name="Manteca A."/>
            <person name="Ramos J.L."/>
            <person name="Gallego J.R."/>
            <person name="Llorente I."/>
            <person name="Martins Dos Santos V.A."/>
            <person name="Jensen O.N."/>
            <person name="Pelaez A.I."/>
            <person name="Sanchez J."/>
            <person name="Ferrer M."/>
        </authorList>
    </citation>
    <scope>NUCLEOTIDE SEQUENCE</scope>
</reference>
<dbReference type="InterPro" id="IPR050924">
    <property type="entry name" value="Peroxiredoxin_BCP/PrxQ"/>
</dbReference>
<dbReference type="InterPro" id="IPR036249">
    <property type="entry name" value="Thioredoxin-like_sf"/>
</dbReference>
<feature type="domain" description="Thioredoxin" evidence="10">
    <location>
        <begin position="46"/>
        <end position="218"/>
    </location>
</feature>
<keyword evidence="2" id="KW-0575">Peroxidase</keyword>
<gene>
    <name evidence="11" type="ORF">B1B_14103</name>
    <name evidence="12" type="ORF">B2A_00725</name>
</gene>
<dbReference type="AlphaFoldDB" id="T1B3U2"/>
<keyword evidence="5" id="KW-1015">Disulfide bond</keyword>
<dbReference type="GO" id="GO:0034599">
    <property type="term" value="P:cellular response to oxidative stress"/>
    <property type="evidence" value="ECO:0007669"/>
    <property type="project" value="TreeGrafter"/>
</dbReference>
<keyword evidence="6" id="KW-0676">Redox-active center</keyword>
<evidence type="ECO:0000256" key="7">
    <source>
        <dbReference type="ARBA" id="ARBA00032824"/>
    </source>
</evidence>
<dbReference type="GO" id="GO:0005737">
    <property type="term" value="C:cytoplasm"/>
    <property type="evidence" value="ECO:0007669"/>
    <property type="project" value="TreeGrafter"/>
</dbReference>
<dbReference type="GO" id="GO:0045454">
    <property type="term" value="P:cell redox homeostasis"/>
    <property type="evidence" value="ECO:0007669"/>
    <property type="project" value="TreeGrafter"/>
</dbReference>
<dbReference type="CDD" id="cd03017">
    <property type="entry name" value="PRX_BCP"/>
    <property type="match status" value="1"/>
</dbReference>
<evidence type="ECO:0000313" key="11">
    <source>
        <dbReference type="EMBL" id="EQD42323.1"/>
    </source>
</evidence>
<name>T1B3U2_9ZZZZ</name>
<dbReference type="InterPro" id="IPR013766">
    <property type="entry name" value="Thioredoxin_domain"/>
</dbReference>
<sequence>MMRKQGLTHSEYVAMNKRWIGTLMAGAMAAWVALPALAAPAPKTMLEPGAMAPDFTLPATLAGHDYTFPLKQALAKGPVVLYFFPAAYTSGCDLEAHTFSTHAAQFAKAGATIIGVSENSIAMLNKFEVDPNFCAGKFPIASDPSGSIGAMYGVKLYPPQKGAKTIHGQTITHGFFARTTFVIAHDGKVVASMSSEKDGISPVQHVTRSLAIVQRLQEHKTP</sequence>
<evidence type="ECO:0000256" key="6">
    <source>
        <dbReference type="ARBA" id="ARBA00023284"/>
    </source>
</evidence>
<evidence type="ECO:0000256" key="9">
    <source>
        <dbReference type="ARBA" id="ARBA00049091"/>
    </source>
</evidence>
<proteinExistence type="inferred from homology"/>
<dbReference type="EC" id="1.11.1.24" evidence="1"/>
<accession>T1B3U2</accession>
<evidence type="ECO:0000256" key="3">
    <source>
        <dbReference type="ARBA" id="ARBA00022862"/>
    </source>
</evidence>
<protein>
    <recommendedName>
        <fullName evidence="1">thioredoxin-dependent peroxiredoxin</fullName>
        <ecNumber evidence="1">1.11.1.24</ecNumber>
    </recommendedName>
    <alternativeName>
        <fullName evidence="7">Thioredoxin peroxidase</fullName>
    </alternativeName>
</protein>
<dbReference type="PANTHER" id="PTHR42801">
    <property type="entry name" value="THIOREDOXIN-DEPENDENT PEROXIDE REDUCTASE"/>
    <property type="match status" value="1"/>
</dbReference>
<keyword evidence="3" id="KW-0049">Antioxidant</keyword>
<dbReference type="Gene3D" id="3.40.30.10">
    <property type="entry name" value="Glutaredoxin"/>
    <property type="match status" value="1"/>
</dbReference>
<dbReference type="PROSITE" id="PS51352">
    <property type="entry name" value="THIOREDOXIN_2"/>
    <property type="match status" value="1"/>
</dbReference>
<dbReference type="EMBL" id="AUZZ01000564">
    <property type="protein sequence ID" value="EQD67541.1"/>
    <property type="molecule type" value="Genomic_DNA"/>
</dbReference>
<dbReference type="Pfam" id="PF00578">
    <property type="entry name" value="AhpC-TSA"/>
    <property type="match status" value="1"/>
</dbReference>
<evidence type="ECO:0000256" key="2">
    <source>
        <dbReference type="ARBA" id="ARBA00022559"/>
    </source>
</evidence>
<evidence type="ECO:0000256" key="8">
    <source>
        <dbReference type="ARBA" id="ARBA00038489"/>
    </source>
</evidence>
<comment type="catalytic activity">
    <reaction evidence="9">
        <text>a hydroperoxide + [thioredoxin]-dithiol = an alcohol + [thioredoxin]-disulfide + H2O</text>
        <dbReference type="Rhea" id="RHEA:62620"/>
        <dbReference type="Rhea" id="RHEA-COMP:10698"/>
        <dbReference type="Rhea" id="RHEA-COMP:10700"/>
        <dbReference type="ChEBI" id="CHEBI:15377"/>
        <dbReference type="ChEBI" id="CHEBI:29950"/>
        <dbReference type="ChEBI" id="CHEBI:30879"/>
        <dbReference type="ChEBI" id="CHEBI:35924"/>
        <dbReference type="ChEBI" id="CHEBI:50058"/>
        <dbReference type="EC" id="1.11.1.24"/>
    </reaction>
</comment>